<proteinExistence type="inferred from homology"/>
<dbReference type="EnsemblFungi" id="EJT69815">
    <property type="protein sequence ID" value="EJT69815"/>
    <property type="gene ID" value="GGTG_12698"/>
</dbReference>
<dbReference type="EMBL" id="GL385403">
    <property type="protein sequence ID" value="EJT69815.1"/>
    <property type="molecule type" value="Genomic_DNA"/>
</dbReference>
<dbReference type="Pfam" id="PF00067">
    <property type="entry name" value="p450"/>
    <property type="match status" value="1"/>
</dbReference>
<keyword evidence="4 6" id="KW-0408">Iron</keyword>
<evidence type="ECO:0000313" key="11">
    <source>
        <dbReference type="Proteomes" id="UP000006039"/>
    </source>
</evidence>
<keyword evidence="11" id="KW-1185">Reference proteome</keyword>
<evidence type="ECO:0000256" key="6">
    <source>
        <dbReference type="PIRSR" id="PIRSR602401-1"/>
    </source>
</evidence>
<dbReference type="GO" id="GO:0016705">
    <property type="term" value="F:oxidoreductase activity, acting on paired donors, with incorporation or reduction of molecular oxygen"/>
    <property type="evidence" value="ECO:0007669"/>
    <property type="project" value="InterPro"/>
</dbReference>
<evidence type="ECO:0000313" key="10">
    <source>
        <dbReference type="EnsemblFungi" id="EJT69815"/>
    </source>
</evidence>
<protein>
    <submittedName>
        <fullName evidence="9">Cytochrome P450 3A24</fullName>
    </submittedName>
</protein>
<evidence type="ECO:0000313" key="9">
    <source>
        <dbReference type="EMBL" id="EJT69815.1"/>
    </source>
</evidence>
<gene>
    <name evidence="10" type="primary">20353156</name>
    <name evidence="9" type="ORF">GGTG_12698</name>
</gene>
<keyword evidence="6 7" id="KW-0349">Heme</keyword>
<dbReference type="GO" id="GO:0005506">
    <property type="term" value="F:iron ion binding"/>
    <property type="evidence" value="ECO:0007669"/>
    <property type="project" value="InterPro"/>
</dbReference>
<dbReference type="OrthoDB" id="1055148at2759"/>
<dbReference type="SUPFAM" id="SSF48264">
    <property type="entry name" value="Cytochrome P450"/>
    <property type="match status" value="1"/>
</dbReference>
<dbReference type="VEuPathDB" id="FungiDB:GGTG_12698"/>
<dbReference type="HOGENOM" id="CLU_001570_2_3_1"/>
<evidence type="ECO:0000256" key="7">
    <source>
        <dbReference type="RuleBase" id="RU000461"/>
    </source>
</evidence>
<evidence type="ECO:0000256" key="1">
    <source>
        <dbReference type="ARBA" id="ARBA00010617"/>
    </source>
</evidence>
<evidence type="ECO:0000256" key="2">
    <source>
        <dbReference type="ARBA" id="ARBA00022723"/>
    </source>
</evidence>
<dbReference type="PROSITE" id="PS00086">
    <property type="entry name" value="CYTOCHROME_P450"/>
    <property type="match status" value="1"/>
</dbReference>
<dbReference type="Proteomes" id="UP000006039">
    <property type="component" value="Unassembled WGS sequence"/>
</dbReference>
<dbReference type="GO" id="GO:0004497">
    <property type="term" value="F:monooxygenase activity"/>
    <property type="evidence" value="ECO:0007669"/>
    <property type="project" value="UniProtKB-KW"/>
</dbReference>
<comment type="similarity">
    <text evidence="1 7">Belongs to the cytochrome P450 family.</text>
</comment>
<name>J3PGR9_GAET3</name>
<keyword evidence="5 7" id="KW-0503">Monooxygenase</keyword>
<dbReference type="InterPro" id="IPR036396">
    <property type="entry name" value="Cyt_P450_sf"/>
</dbReference>
<feature type="compositionally biased region" description="Polar residues" evidence="8">
    <location>
        <begin position="445"/>
        <end position="454"/>
    </location>
</feature>
<dbReference type="InterPro" id="IPR001128">
    <property type="entry name" value="Cyt_P450"/>
</dbReference>
<keyword evidence="3 7" id="KW-0560">Oxidoreductase</keyword>
<dbReference type="eggNOG" id="KOG0156">
    <property type="taxonomic scope" value="Eukaryota"/>
</dbReference>
<evidence type="ECO:0000256" key="3">
    <source>
        <dbReference type="ARBA" id="ARBA00023002"/>
    </source>
</evidence>
<reference evidence="10" key="4">
    <citation type="journal article" date="2015" name="G3 (Bethesda)">
        <title>Genome sequences of three phytopathogenic species of the Magnaporthaceae family of fungi.</title>
        <authorList>
            <person name="Okagaki L.H."/>
            <person name="Nunes C.C."/>
            <person name="Sailsbery J."/>
            <person name="Clay B."/>
            <person name="Brown D."/>
            <person name="John T."/>
            <person name="Oh Y."/>
            <person name="Young N."/>
            <person name="Fitzgerald M."/>
            <person name="Haas B.J."/>
            <person name="Zeng Q."/>
            <person name="Young S."/>
            <person name="Adiconis X."/>
            <person name="Fan L."/>
            <person name="Levin J.Z."/>
            <person name="Mitchell T.K."/>
            <person name="Okubara P.A."/>
            <person name="Farman M.L."/>
            <person name="Kohn L.M."/>
            <person name="Birren B."/>
            <person name="Ma L.-J."/>
            <person name="Dean R.A."/>
        </authorList>
    </citation>
    <scope>NUCLEOTIDE SEQUENCE</scope>
    <source>
        <strain evidence="10">R3-111a-1</strain>
    </source>
</reference>
<dbReference type="PANTHER" id="PTHR46300">
    <property type="entry name" value="P450, PUTATIVE (EUROFUNG)-RELATED-RELATED"/>
    <property type="match status" value="1"/>
</dbReference>
<dbReference type="RefSeq" id="XP_009228863.1">
    <property type="nucleotide sequence ID" value="XM_009230599.1"/>
</dbReference>
<feature type="binding site" description="axial binding residue" evidence="6">
    <location>
        <position position="483"/>
    </location>
    <ligand>
        <name>heme</name>
        <dbReference type="ChEBI" id="CHEBI:30413"/>
    </ligand>
    <ligandPart>
        <name>Fe</name>
        <dbReference type="ChEBI" id="CHEBI:18248"/>
    </ligandPart>
</feature>
<dbReference type="InterPro" id="IPR002401">
    <property type="entry name" value="Cyt_P450_E_grp-I"/>
</dbReference>
<dbReference type="PANTHER" id="PTHR46300:SF2">
    <property type="entry name" value="CYTOCHROME P450 MONOOXYGENASE ALNH-RELATED"/>
    <property type="match status" value="1"/>
</dbReference>
<accession>J3PGR9</accession>
<dbReference type="GO" id="GO:0020037">
    <property type="term" value="F:heme binding"/>
    <property type="evidence" value="ECO:0007669"/>
    <property type="project" value="InterPro"/>
</dbReference>
<dbReference type="GeneID" id="20353156"/>
<sequence>MALDPSLLLAVSALSLAIILLRRLVKGSTVHSPPLLASFPPGPPTLPLLGNLHQIPQDYGYLTYADWARSTAASSDGLLGLKIGPTARIVILSRWRQVRDLLDARGAIYSSRPRLPAAEYVLPPPGDIHPAFLAYGPKWRRTRRAVTEFMKEDALEKLLPIQDAETTQLMWDLLQDSRNSSSPVDDGRYQDHALRAFAGIILASEDWAAILAGGAFPPLDVFPWIRHIPDVLTPWSGWRARAADVRRRQQGLYEELYAETLERVRGGKGRDSYFARLIGEQEKAERDEKDKEAFTQLEMTYLAGFMLEGGSDTTAMAFLTLVLAMAAFPEIQKEAQAEIDSVLGAESMPHSVAGKELPFLRACFLESLRWRPGFTMAIPHTTTADDAYKGYFIPRGTTVLINTWAIHHDPDEYEEPDEFRPSRFLANRFGAKESRSNENNENEQGEAQSGTGASSLPLAPGEAEKDMKGRRESYAFGAGRRLCPGQKMAEMSVMLSMAKLLWAFDMRSAGQPLDTDVRTAFTNSILMGPKKFPVVFAVRSEAKAQVIRDEWKRADAFLARFE</sequence>
<reference evidence="9" key="2">
    <citation type="submission" date="2010-07" db="EMBL/GenBank/DDBJ databases">
        <authorList>
            <consortium name="The Broad Institute Genome Sequencing Platform"/>
            <consortium name="Broad Institute Genome Sequencing Center for Infectious Disease"/>
            <person name="Ma L.-J."/>
            <person name="Dead R."/>
            <person name="Young S."/>
            <person name="Zeng Q."/>
            <person name="Koehrsen M."/>
            <person name="Alvarado L."/>
            <person name="Berlin A."/>
            <person name="Chapman S.B."/>
            <person name="Chen Z."/>
            <person name="Freedman E."/>
            <person name="Gellesch M."/>
            <person name="Goldberg J."/>
            <person name="Griggs A."/>
            <person name="Gujja S."/>
            <person name="Heilman E.R."/>
            <person name="Heiman D."/>
            <person name="Hepburn T."/>
            <person name="Howarth C."/>
            <person name="Jen D."/>
            <person name="Larson L."/>
            <person name="Mehta T."/>
            <person name="Neiman D."/>
            <person name="Pearson M."/>
            <person name="Roberts A."/>
            <person name="Saif S."/>
            <person name="Shea T."/>
            <person name="Shenoy N."/>
            <person name="Sisk P."/>
            <person name="Stolte C."/>
            <person name="Sykes S."/>
            <person name="Walk T."/>
            <person name="White J."/>
            <person name="Yandava C."/>
            <person name="Haas B."/>
            <person name="Nusbaum C."/>
            <person name="Birren B."/>
        </authorList>
    </citation>
    <scope>NUCLEOTIDE SEQUENCE</scope>
    <source>
        <strain evidence="9">R3-111a-1</strain>
    </source>
</reference>
<reference evidence="11" key="1">
    <citation type="submission" date="2010-07" db="EMBL/GenBank/DDBJ databases">
        <title>The genome sequence of Gaeumannomyces graminis var. tritici strain R3-111a-1.</title>
        <authorList>
            <consortium name="The Broad Institute Genome Sequencing Platform"/>
            <person name="Ma L.-J."/>
            <person name="Dead R."/>
            <person name="Young S."/>
            <person name="Zeng Q."/>
            <person name="Koehrsen M."/>
            <person name="Alvarado L."/>
            <person name="Berlin A."/>
            <person name="Chapman S.B."/>
            <person name="Chen Z."/>
            <person name="Freedman E."/>
            <person name="Gellesch M."/>
            <person name="Goldberg J."/>
            <person name="Griggs A."/>
            <person name="Gujja S."/>
            <person name="Heilman E.R."/>
            <person name="Heiman D."/>
            <person name="Hepburn T."/>
            <person name="Howarth C."/>
            <person name="Jen D."/>
            <person name="Larson L."/>
            <person name="Mehta T."/>
            <person name="Neiman D."/>
            <person name="Pearson M."/>
            <person name="Roberts A."/>
            <person name="Saif S."/>
            <person name="Shea T."/>
            <person name="Shenoy N."/>
            <person name="Sisk P."/>
            <person name="Stolte C."/>
            <person name="Sykes S."/>
            <person name="Walk T."/>
            <person name="White J."/>
            <person name="Yandava C."/>
            <person name="Haas B."/>
            <person name="Nusbaum C."/>
            <person name="Birren B."/>
        </authorList>
    </citation>
    <scope>NUCLEOTIDE SEQUENCE [LARGE SCALE GENOMIC DNA]</scope>
    <source>
        <strain evidence="11">R3-111a-1</strain>
    </source>
</reference>
<evidence type="ECO:0000256" key="5">
    <source>
        <dbReference type="ARBA" id="ARBA00023033"/>
    </source>
</evidence>
<reference evidence="9" key="3">
    <citation type="submission" date="2010-09" db="EMBL/GenBank/DDBJ databases">
        <title>Annotation of Gaeumannomyces graminis var. tritici R3-111a-1.</title>
        <authorList>
            <consortium name="The Broad Institute Genome Sequencing Platform"/>
            <person name="Ma L.-J."/>
            <person name="Dead R."/>
            <person name="Young S.K."/>
            <person name="Zeng Q."/>
            <person name="Gargeya S."/>
            <person name="Fitzgerald M."/>
            <person name="Haas B."/>
            <person name="Abouelleil A."/>
            <person name="Alvarado L."/>
            <person name="Arachchi H.M."/>
            <person name="Berlin A."/>
            <person name="Brown A."/>
            <person name="Chapman S.B."/>
            <person name="Chen Z."/>
            <person name="Dunbar C."/>
            <person name="Freedman E."/>
            <person name="Gearin G."/>
            <person name="Gellesch M."/>
            <person name="Goldberg J."/>
            <person name="Griggs A."/>
            <person name="Gujja S."/>
            <person name="Heiman D."/>
            <person name="Howarth C."/>
            <person name="Larson L."/>
            <person name="Lui A."/>
            <person name="MacDonald P.J.P."/>
            <person name="Mehta T."/>
            <person name="Montmayeur A."/>
            <person name="Murphy C."/>
            <person name="Neiman D."/>
            <person name="Pearson M."/>
            <person name="Priest M."/>
            <person name="Roberts A."/>
            <person name="Saif S."/>
            <person name="Shea T."/>
            <person name="Shenoy N."/>
            <person name="Sisk P."/>
            <person name="Stolte C."/>
            <person name="Sykes S."/>
            <person name="Yandava C."/>
            <person name="Wortman J."/>
            <person name="Nusbaum C."/>
            <person name="Birren B."/>
        </authorList>
    </citation>
    <scope>NUCLEOTIDE SEQUENCE</scope>
    <source>
        <strain evidence="9">R3-111a-1</strain>
    </source>
</reference>
<evidence type="ECO:0000256" key="4">
    <source>
        <dbReference type="ARBA" id="ARBA00023004"/>
    </source>
</evidence>
<dbReference type="InterPro" id="IPR050364">
    <property type="entry name" value="Cytochrome_P450_fung"/>
</dbReference>
<evidence type="ECO:0000256" key="8">
    <source>
        <dbReference type="SAM" id="MobiDB-lite"/>
    </source>
</evidence>
<organism evidence="9">
    <name type="scientific">Gaeumannomyces tritici (strain R3-111a-1)</name>
    <name type="common">Wheat and barley take-all root rot fungus</name>
    <name type="synonym">Gaeumannomyces graminis var. tritici</name>
    <dbReference type="NCBI Taxonomy" id="644352"/>
    <lineage>
        <taxon>Eukaryota</taxon>
        <taxon>Fungi</taxon>
        <taxon>Dikarya</taxon>
        <taxon>Ascomycota</taxon>
        <taxon>Pezizomycotina</taxon>
        <taxon>Sordariomycetes</taxon>
        <taxon>Sordariomycetidae</taxon>
        <taxon>Magnaporthales</taxon>
        <taxon>Magnaporthaceae</taxon>
        <taxon>Gaeumannomyces</taxon>
    </lineage>
</organism>
<reference evidence="10" key="5">
    <citation type="submission" date="2018-04" db="UniProtKB">
        <authorList>
            <consortium name="EnsemblFungi"/>
        </authorList>
    </citation>
    <scope>IDENTIFICATION</scope>
    <source>
        <strain evidence="10">R3-111a-1</strain>
    </source>
</reference>
<feature type="region of interest" description="Disordered" evidence="8">
    <location>
        <begin position="431"/>
        <end position="469"/>
    </location>
</feature>
<dbReference type="AlphaFoldDB" id="J3PGR9"/>
<keyword evidence="2 6" id="KW-0479">Metal-binding</keyword>
<dbReference type="InterPro" id="IPR017972">
    <property type="entry name" value="Cyt_P450_CS"/>
</dbReference>
<dbReference type="PRINTS" id="PR00463">
    <property type="entry name" value="EP450I"/>
</dbReference>
<dbReference type="Gene3D" id="1.10.630.10">
    <property type="entry name" value="Cytochrome P450"/>
    <property type="match status" value="1"/>
</dbReference>
<dbReference type="STRING" id="644352.J3PGR9"/>
<comment type="cofactor">
    <cofactor evidence="6">
        <name>heme</name>
        <dbReference type="ChEBI" id="CHEBI:30413"/>
    </cofactor>
</comment>